<dbReference type="InterPro" id="IPR000048">
    <property type="entry name" value="IQ_motif_EF-hand-BS"/>
</dbReference>
<keyword evidence="1" id="KW-0175">Coiled coil</keyword>
<name>A0AAN8PUE1_POLSC</name>
<dbReference type="InterPro" id="IPR027417">
    <property type="entry name" value="P-loop_NTPase"/>
</dbReference>
<dbReference type="EMBL" id="JAWJWE010000039">
    <property type="protein sequence ID" value="KAK6620968.1"/>
    <property type="molecule type" value="Genomic_DNA"/>
</dbReference>
<evidence type="ECO:0000313" key="4">
    <source>
        <dbReference type="EMBL" id="KAK6620968.1"/>
    </source>
</evidence>
<comment type="caution">
    <text evidence="4">The sequence shown here is derived from an EMBL/GenBank/DDBJ whole genome shotgun (WGS) entry which is preliminary data.</text>
</comment>
<organism evidence="4 5">
    <name type="scientific">Polyplax serrata</name>
    <name type="common">Common mouse louse</name>
    <dbReference type="NCBI Taxonomy" id="468196"/>
    <lineage>
        <taxon>Eukaryota</taxon>
        <taxon>Metazoa</taxon>
        <taxon>Ecdysozoa</taxon>
        <taxon>Arthropoda</taxon>
        <taxon>Hexapoda</taxon>
        <taxon>Insecta</taxon>
        <taxon>Pterygota</taxon>
        <taxon>Neoptera</taxon>
        <taxon>Paraneoptera</taxon>
        <taxon>Psocodea</taxon>
        <taxon>Troctomorpha</taxon>
        <taxon>Phthiraptera</taxon>
        <taxon>Anoplura</taxon>
        <taxon>Polyplacidae</taxon>
        <taxon>Polyplax</taxon>
    </lineage>
</organism>
<dbReference type="GO" id="GO:0032982">
    <property type="term" value="C:myosin filament"/>
    <property type="evidence" value="ECO:0007669"/>
    <property type="project" value="TreeGrafter"/>
</dbReference>
<dbReference type="PROSITE" id="PS50096">
    <property type="entry name" value="IQ"/>
    <property type="match status" value="1"/>
</dbReference>
<feature type="transmembrane region" description="Helical" evidence="3">
    <location>
        <begin position="12"/>
        <end position="35"/>
    </location>
</feature>
<dbReference type="SMART" id="SM00015">
    <property type="entry name" value="IQ"/>
    <property type="match status" value="1"/>
</dbReference>
<keyword evidence="3" id="KW-0812">Transmembrane</keyword>
<accession>A0AAN8PUE1</accession>
<evidence type="ECO:0000256" key="1">
    <source>
        <dbReference type="SAM" id="Coils"/>
    </source>
</evidence>
<gene>
    <name evidence="4" type="ORF">RUM43_011271</name>
</gene>
<dbReference type="AlphaFoldDB" id="A0AAN8PUE1"/>
<dbReference type="SUPFAM" id="SSF52540">
    <property type="entry name" value="P-loop containing nucleoside triphosphate hydrolases"/>
    <property type="match status" value="1"/>
</dbReference>
<dbReference type="GO" id="GO:0051015">
    <property type="term" value="F:actin filament binding"/>
    <property type="evidence" value="ECO:0007669"/>
    <property type="project" value="TreeGrafter"/>
</dbReference>
<proteinExistence type="predicted"/>
<keyword evidence="3" id="KW-1133">Transmembrane helix</keyword>
<keyword evidence="3" id="KW-0472">Membrane</keyword>
<evidence type="ECO:0000256" key="3">
    <source>
        <dbReference type="SAM" id="Phobius"/>
    </source>
</evidence>
<protein>
    <submittedName>
        <fullName evidence="4">Uncharacterized protein</fullName>
    </submittedName>
</protein>
<sequence>MSETPIKPLIDFIGELLTILWLLLAFFVSVIVLLGQKIDTIAMPSFRSLSFGQKGREEIPDVDDGGFLNRKIVVEKVKNVFGKTLKSREKSEDDEFDIKKMMKIFQNGSGKKCVTFAEKDEVIDEVVSEFETTTSFRGDDEEEVEEDVAPASPEQDSVDTVDGCVEKTVEVKNLLFHEVDENFKPEQVAPTNYSNVGFWLTGSPQTDILTLVVGQEPPSPPSEPPPLPPKMCQKYLKSRPSVPPPLPPKTVTEVKPPEIRRDLKRSKTEPETSVAELVNNFTKLQERSSPENGKIPIEEKFEKKSFILETRPVTFLNHVGIENIFREKVSPPTFSTFKPEVVQKKDWKETFFQPVNKTFVSECDTEKPKLLLKNGLNGKSTKIPKLVEEMIEKALEKRTSTAADSFDPETLKKCKINVSNLVNNFEQIQRNSKNQGGKYNGVPEPKTNGIGVPVDQPIATSPKTVAKSNWIYNGRIETVSGESGPSSQVSGSDEPETEIFFRAGVLAQLESQRDEKLADLVIQLQSRCRGYLARKKLAKLKVQDLAVKCIQRNVRKLMQVREWPWWRLYVKVTPLLNVQRTEEELTAKIQELENLKATLEKVEADRNHLKLENEKLEAKRREYQAVCDQIKLVPKLFYL</sequence>
<feature type="region of interest" description="Disordered" evidence="2">
    <location>
        <begin position="131"/>
        <end position="160"/>
    </location>
</feature>
<dbReference type="PANTHER" id="PTHR45615:SF36">
    <property type="entry name" value="MYOSIN HEAVY CHAIN-LIKE, ISOFORM B-RELATED"/>
    <property type="match status" value="1"/>
</dbReference>
<evidence type="ECO:0000313" key="5">
    <source>
        <dbReference type="Proteomes" id="UP001372834"/>
    </source>
</evidence>
<dbReference type="PANTHER" id="PTHR45615">
    <property type="entry name" value="MYOSIN HEAVY CHAIN, NON-MUSCLE"/>
    <property type="match status" value="1"/>
</dbReference>
<reference evidence="4 5" key="1">
    <citation type="submission" date="2023-10" db="EMBL/GenBank/DDBJ databases">
        <title>Genomes of two closely related lineages of the louse Polyplax serrata with different host specificities.</title>
        <authorList>
            <person name="Martinu J."/>
            <person name="Tarabai H."/>
            <person name="Stefka J."/>
            <person name="Hypsa V."/>
        </authorList>
    </citation>
    <scope>NUCLEOTIDE SEQUENCE [LARGE SCALE GENOMIC DNA]</scope>
    <source>
        <strain evidence="4">HR10_N</strain>
    </source>
</reference>
<dbReference type="Proteomes" id="UP001372834">
    <property type="component" value="Unassembled WGS sequence"/>
</dbReference>
<feature type="coiled-coil region" evidence="1">
    <location>
        <begin position="575"/>
        <end position="633"/>
    </location>
</feature>
<dbReference type="GO" id="GO:0005737">
    <property type="term" value="C:cytoplasm"/>
    <property type="evidence" value="ECO:0007669"/>
    <property type="project" value="TreeGrafter"/>
</dbReference>
<evidence type="ECO:0000256" key="2">
    <source>
        <dbReference type="SAM" id="MobiDB-lite"/>
    </source>
</evidence>
<feature type="compositionally biased region" description="Acidic residues" evidence="2">
    <location>
        <begin position="139"/>
        <end position="148"/>
    </location>
</feature>
<dbReference type="GO" id="GO:0016460">
    <property type="term" value="C:myosin II complex"/>
    <property type="evidence" value="ECO:0007669"/>
    <property type="project" value="TreeGrafter"/>
</dbReference>
<dbReference type="GO" id="GO:0031032">
    <property type="term" value="P:actomyosin structure organization"/>
    <property type="evidence" value="ECO:0007669"/>
    <property type="project" value="TreeGrafter"/>
</dbReference>
<dbReference type="Gene3D" id="1.20.5.4820">
    <property type="match status" value="1"/>
</dbReference>
<dbReference type="Pfam" id="PF00612">
    <property type="entry name" value="IQ"/>
    <property type="match status" value="1"/>
</dbReference>